<evidence type="ECO:0000256" key="1">
    <source>
        <dbReference type="ARBA" id="ARBA00004571"/>
    </source>
</evidence>
<dbReference type="EMBL" id="UFSX01000002">
    <property type="protein sequence ID" value="SUV44204.1"/>
    <property type="molecule type" value="Genomic_DNA"/>
</dbReference>
<dbReference type="InterPro" id="IPR023997">
    <property type="entry name" value="TonB-dep_OMP_SusC/RagA_CS"/>
</dbReference>
<organism evidence="9 10">
    <name type="scientific">Bacteroides eggerthii</name>
    <dbReference type="NCBI Taxonomy" id="28111"/>
    <lineage>
        <taxon>Bacteria</taxon>
        <taxon>Pseudomonadati</taxon>
        <taxon>Bacteroidota</taxon>
        <taxon>Bacteroidia</taxon>
        <taxon>Bacteroidales</taxon>
        <taxon>Bacteroidaceae</taxon>
        <taxon>Bacteroides</taxon>
    </lineage>
</organism>
<protein>
    <submittedName>
        <fullName evidence="9">TonB-dependent Receptor Plug Domain./TonB dependent receptor</fullName>
    </submittedName>
</protein>
<comment type="subcellular location">
    <subcellularLocation>
        <location evidence="1 7">Cell outer membrane</location>
        <topology evidence="1 7">Multi-pass membrane protein</topology>
    </subcellularLocation>
</comment>
<dbReference type="AlphaFoldDB" id="A0A380ZCX6"/>
<evidence type="ECO:0000259" key="8">
    <source>
        <dbReference type="Pfam" id="PF07715"/>
    </source>
</evidence>
<dbReference type="SUPFAM" id="SSF49464">
    <property type="entry name" value="Carboxypeptidase regulatory domain-like"/>
    <property type="match status" value="1"/>
</dbReference>
<keyword evidence="2 7" id="KW-0813">Transport</keyword>
<dbReference type="OrthoDB" id="9768177at2"/>
<dbReference type="NCBIfam" id="TIGR04056">
    <property type="entry name" value="OMP_RagA_SusC"/>
    <property type="match status" value="1"/>
</dbReference>
<dbReference type="InterPro" id="IPR012910">
    <property type="entry name" value="Plug_dom"/>
</dbReference>
<dbReference type="Gene3D" id="2.60.40.1120">
    <property type="entry name" value="Carboxypeptidase-like, regulatory domain"/>
    <property type="match status" value="1"/>
</dbReference>
<evidence type="ECO:0000256" key="5">
    <source>
        <dbReference type="ARBA" id="ARBA00023136"/>
    </source>
</evidence>
<sequence>MKNIFVDCRMRKILFVAVCIRSSLGGDYCYSSEANSNWQEHGTMVNNEWTSYGALQDKSIQVTGTVTDEFGPVIGATVQVKGSTTGVITDIDGKYIIQVPNEDAVLTVSFIGYLSQEVKVGGRRTVNVRLKENVQSLEEVTVVAYGVQKKATLTGAISSVGTDALLKSPSGSVANSLAGQLPGVSSMQPSGQPGADDAKIFVRGVGSLSEAGATPLILVDGVERSFFQMDPNEIESINVLKDASATAVFGVRGANGVVLVTTRRGKEGKARVSVSSNVGVQVPTRVLETADSYTTALCYTEAQRNDGMAEDQMAFNAYDLERFRLGDSPIMYPNINWYKELTNKMAVQTQHNLNISGGTKKVRYFISLGFLYQNGLFKQLKGLDYNNNYNYSRYNYRANLDVNLTPTTTLKFNMGGIVGNKREPIEEIWKNFSSTWPFSSPGLVDGKKVVHQDSRYPNLTMKNQIFDRYYGSGYKRQLSNNMTFDLNLEQKLDFITKGLSVDIKGSYNTDYSYVRRVVGHVETYTPFYKSEVDGSGLSIDDPDFNREVVYRVSGQNSMNTYEEKESDRKRGRDWYLEGSVRYNRKFGDHSVGALFLYNQSKKYYPKLYTDVAAGYVGFVGRLTYDYKSKYMAEFNIGHNGSENFAPDKRFGTFPAGSVGYILTEEDFFPKNKFLTYLKLRGSIGLVGNDNMKVNGKDLRFLYLPDSYSVNDSEWLEKSYQDKNGYIFGLTNTSYEWAAREILLGNPDVTWETALKQNYGLDAYFFNDRLRLSVDYFIEKRKDILIQRSTVPSLIAMGGGLLPAVNMGKVDNKGYEIDLKWNDKVKDVSYFINANVSYSKNKIVYQDEVEPNEPYMWHTGNEVGARYGYVAQGFYTKDDFDADGTLRDDLPQPISKVQPGDTKYADLNGDEVIDPDDRTKIGKPKRPAYTFGLNFGAEYKGFFASMNWTGVAGCDIEMQNTYRDPFFNKQLGGTFYQYLVDGRWTEATAATAEYPRFTYNRNTNNQETSRVWLKDASYLKLKNLTVGYNITSEKVLKAIGASKLAVQFTGYNLLTFDKLKIFDPEGELTRDDNTYPVMKIFSLGVNVTF</sequence>
<dbReference type="Gene3D" id="2.40.170.20">
    <property type="entry name" value="TonB-dependent receptor, beta-barrel domain"/>
    <property type="match status" value="1"/>
</dbReference>
<feature type="domain" description="TonB-dependent receptor plug" evidence="8">
    <location>
        <begin position="150"/>
        <end position="257"/>
    </location>
</feature>
<evidence type="ECO:0000256" key="3">
    <source>
        <dbReference type="ARBA" id="ARBA00022452"/>
    </source>
</evidence>
<evidence type="ECO:0000313" key="9">
    <source>
        <dbReference type="EMBL" id="SUV44204.1"/>
    </source>
</evidence>
<reference evidence="9 10" key="1">
    <citation type="submission" date="2018-06" db="EMBL/GenBank/DDBJ databases">
        <authorList>
            <consortium name="Pathogen Informatics"/>
            <person name="Doyle S."/>
        </authorList>
    </citation>
    <scope>NUCLEOTIDE SEQUENCE [LARGE SCALE GENOMIC DNA]</scope>
    <source>
        <strain evidence="9 10">NCTC11155</strain>
    </source>
</reference>
<dbReference type="NCBIfam" id="TIGR04057">
    <property type="entry name" value="SusC_RagA_signa"/>
    <property type="match status" value="1"/>
</dbReference>
<evidence type="ECO:0000256" key="6">
    <source>
        <dbReference type="ARBA" id="ARBA00023237"/>
    </source>
</evidence>
<dbReference type="GO" id="GO:0009279">
    <property type="term" value="C:cell outer membrane"/>
    <property type="evidence" value="ECO:0007669"/>
    <property type="project" value="UniProtKB-SubCell"/>
</dbReference>
<dbReference type="STRING" id="483216.BACEGG_00247"/>
<dbReference type="RefSeq" id="WP_081446742.1">
    <property type="nucleotide sequence ID" value="NZ_CABKNQ010000020.1"/>
</dbReference>
<keyword evidence="5 7" id="KW-0472">Membrane</keyword>
<dbReference type="InterPro" id="IPR023996">
    <property type="entry name" value="TonB-dep_OMP_SusC/RagA"/>
</dbReference>
<dbReference type="Gene3D" id="2.170.130.10">
    <property type="entry name" value="TonB-dependent receptor, plug domain"/>
    <property type="match status" value="1"/>
</dbReference>
<name>A0A380ZCX6_9BACE</name>
<comment type="similarity">
    <text evidence="7">Belongs to the TonB-dependent receptor family.</text>
</comment>
<dbReference type="FunFam" id="2.60.40.1120:FF:000003">
    <property type="entry name" value="Outer membrane protein Omp121"/>
    <property type="match status" value="1"/>
</dbReference>
<evidence type="ECO:0000256" key="7">
    <source>
        <dbReference type="PROSITE-ProRule" id="PRU01360"/>
    </source>
</evidence>
<evidence type="ECO:0000313" key="10">
    <source>
        <dbReference type="Proteomes" id="UP000254424"/>
    </source>
</evidence>
<gene>
    <name evidence="9" type="ORF">NCTC11155_03615</name>
</gene>
<dbReference type="InterPro" id="IPR037066">
    <property type="entry name" value="Plug_dom_sf"/>
</dbReference>
<dbReference type="InterPro" id="IPR036942">
    <property type="entry name" value="Beta-barrel_TonB_sf"/>
</dbReference>
<dbReference type="SUPFAM" id="SSF56935">
    <property type="entry name" value="Porins"/>
    <property type="match status" value="1"/>
</dbReference>
<dbReference type="InterPro" id="IPR008969">
    <property type="entry name" value="CarboxyPept-like_regulatory"/>
</dbReference>
<accession>A0A380ZCX6</accession>
<dbReference type="Pfam" id="PF07715">
    <property type="entry name" value="Plug"/>
    <property type="match status" value="1"/>
</dbReference>
<dbReference type="InterPro" id="IPR039426">
    <property type="entry name" value="TonB-dep_rcpt-like"/>
</dbReference>
<keyword evidence="9" id="KW-0675">Receptor</keyword>
<keyword evidence="4 7" id="KW-0812">Transmembrane</keyword>
<evidence type="ECO:0000256" key="2">
    <source>
        <dbReference type="ARBA" id="ARBA00022448"/>
    </source>
</evidence>
<dbReference type="PROSITE" id="PS52016">
    <property type="entry name" value="TONB_DEPENDENT_REC_3"/>
    <property type="match status" value="1"/>
</dbReference>
<dbReference type="FunFam" id="2.170.130.10:FF:000003">
    <property type="entry name" value="SusC/RagA family TonB-linked outer membrane protein"/>
    <property type="match status" value="1"/>
</dbReference>
<keyword evidence="6 7" id="KW-0998">Cell outer membrane</keyword>
<dbReference type="Pfam" id="PF13715">
    <property type="entry name" value="CarbopepD_reg_2"/>
    <property type="match status" value="1"/>
</dbReference>
<keyword evidence="3 7" id="KW-1134">Transmembrane beta strand</keyword>
<evidence type="ECO:0000256" key="4">
    <source>
        <dbReference type="ARBA" id="ARBA00022692"/>
    </source>
</evidence>
<dbReference type="Proteomes" id="UP000254424">
    <property type="component" value="Unassembled WGS sequence"/>
</dbReference>
<dbReference type="GeneID" id="93072201"/>
<proteinExistence type="inferred from homology"/>